<evidence type="ECO:0000313" key="2">
    <source>
        <dbReference type="Proteomes" id="UP001597414"/>
    </source>
</evidence>
<name>A0ABW5BBK1_9BACT</name>
<accession>A0ABW5BBK1</accession>
<gene>
    <name evidence="1" type="ORF">ACFSKV_14975</name>
</gene>
<dbReference type="EMBL" id="JBHUIV010000020">
    <property type="protein sequence ID" value="MFD2202879.1"/>
    <property type="molecule type" value="Genomic_DNA"/>
</dbReference>
<organism evidence="1 2">
    <name type="scientific">Shivajiella indica</name>
    <dbReference type="NCBI Taxonomy" id="872115"/>
    <lineage>
        <taxon>Bacteria</taxon>
        <taxon>Pseudomonadati</taxon>
        <taxon>Bacteroidota</taxon>
        <taxon>Cytophagia</taxon>
        <taxon>Cytophagales</taxon>
        <taxon>Cyclobacteriaceae</taxon>
        <taxon>Shivajiella</taxon>
    </lineage>
</organism>
<dbReference type="Pfam" id="PF21857">
    <property type="entry name" value="DUF6913"/>
    <property type="match status" value="1"/>
</dbReference>
<keyword evidence="2" id="KW-1185">Reference proteome</keyword>
<dbReference type="Proteomes" id="UP001597414">
    <property type="component" value="Unassembled WGS sequence"/>
</dbReference>
<reference evidence="2" key="1">
    <citation type="journal article" date="2019" name="Int. J. Syst. Evol. Microbiol.">
        <title>The Global Catalogue of Microorganisms (GCM) 10K type strain sequencing project: providing services to taxonomists for standard genome sequencing and annotation.</title>
        <authorList>
            <consortium name="The Broad Institute Genomics Platform"/>
            <consortium name="The Broad Institute Genome Sequencing Center for Infectious Disease"/>
            <person name="Wu L."/>
            <person name="Ma J."/>
        </authorList>
    </citation>
    <scope>NUCLEOTIDE SEQUENCE [LARGE SCALE GENOMIC DNA]</scope>
    <source>
        <strain evidence="2">KCTC 19812</strain>
    </source>
</reference>
<protein>
    <submittedName>
        <fullName evidence="1">DUF6913 domain-containing protein</fullName>
    </submittedName>
</protein>
<proteinExistence type="predicted"/>
<sequence length="167" mass="19942">MKWLKEIAVQKRLNNRLLHQNLKQLHIPDEFRHIGILANSAEDFRITKEFIRNKWGYKIRITGLYFDDKEPDSIEAFSHKHFNIIGQPSHYFNEFCSEKMDFILVPSLKLNPYLRYLLLANNSGFNIGFYSKENRPFLDLMLEIEEKNLEYNIENLINYLNKIKAAC</sequence>
<dbReference type="InterPro" id="IPR054207">
    <property type="entry name" value="DUF6913"/>
</dbReference>
<dbReference type="RefSeq" id="WP_380804461.1">
    <property type="nucleotide sequence ID" value="NZ_JBHUIV010000020.1"/>
</dbReference>
<evidence type="ECO:0000313" key="1">
    <source>
        <dbReference type="EMBL" id="MFD2202879.1"/>
    </source>
</evidence>
<comment type="caution">
    <text evidence="1">The sequence shown here is derived from an EMBL/GenBank/DDBJ whole genome shotgun (WGS) entry which is preliminary data.</text>
</comment>